<dbReference type="EC" id="2.7.6.3" evidence="3"/>
<comment type="function">
    <text evidence="10">Catalyzes the transfer of pyrophosphate from adenosine triphosphate (ATP) to 6-hydroxymethyl-7,8-dihydropterin, an enzymatic step in folate biosynthesis pathway.</text>
</comment>
<evidence type="ECO:0000256" key="10">
    <source>
        <dbReference type="ARBA" id="ARBA00029409"/>
    </source>
</evidence>
<dbReference type="InterPro" id="IPR000550">
    <property type="entry name" value="Hppk"/>
</dbReference>
<keyword evidence="5 14" id="KW-0808">Transferase</keyword>
<dbReference type="EMBL" id="JACIER010000005">
    <property type="protein sequence ID" value="MBB4043934.1"/>
    <property type="molecule type" value="Genomic_DNA"/>
</dbReference>
<evidence type="ECO:0000256" key="1">
    <source>
        <dbReference type="ARBA" id="ARBA00005051"/>
    </source>
</evidence>
<protein>
    <recommendedName>
        <fullName evidence="4">2-amino-4-hydroxy-6-hydroxymethyldihydropteridine pyrophosphokinase</fullName>
        <ecNumber evidence="3">2.7.6.3</ecNumber>
    </recommendedName>
    <alternativeName>
        <fullName evidence="11">6-hydroxymethyl-7,8-dihydropterin pyrophosphokinase</fullName>
    </alternativeName>
    <alternativeName>
        <fullName evidence="12">7,8-dihydro-6-hydroxymethylpterin-pyrophosphokinase</fullName>
    </alternativeName>
</protein>
<dbReference type="GO" id="GO:0046654">
    <property type="term" value="P:tetrahydrofolate biosynthetic process"/>
    <property type="evidence" value="ECO:0007669"/>
    <property type="project" value="UniProtKB-UniPathway"/>
</dbReference>
<keyword evidence="9" id="KW-0289">Folate biosynthesis</keyword>
<comment type="similarity">
    <text evidence="2">Belongs to the HPPK family.</text>
</comment>
<dbReference type="PANTHER" id="PTHR43071">
    <property type="entry name" value="2-AMINO-4-HYDROXY-6-HYDROXYMETHYLDIHYDROPTERIDINE PYROPHOSPHOKINASE"/>
    <property type="match status" value="1"/>
</dbReference>
<accession>A0A840D305</accession>
<dbReference type="InterPro" id="IPR035907">
    <property type="entry name" value="Hppk_sf"/>
</dbReference>
<keyword evidence="15" id="KW-1185">Reference proteome</keyword>
<dbReference type="RefSeq" id="WP_044161663.1">
    <property type="nucleotide sequence ID" value="NZ_JACIER010000005.1"/>
</dbReference>
<keyword evidence="7" id="KW-0418">Kinase</keyword>
<dbReference type="Gene3D" id="3.30.70.560">
    <property type="entry name" value="7,8-Dihydro-6-hydroxymethylpterin-pyrophosphokinase HPPK"/>
    <property type="match status" value="1"/>
</dbReference>
<keyword evidence="6" id="KW-0547">Nucleotide-binding</keyword>
<dbReference type="SUPFAM" id="SSF55083">
    <property type="entry name" value="6-hydroxymethyl-7,8-dihydropterin pyrophosphokinase, HPPK"/>
    <property type="match status" value="1"/>
</dbReference>
<comment type="pathway">
    <text evidence="1">Cofactor biosynthesis; tetrahydrofolate biosynthesis; 2-amino-4-hydroxy-6-hydroxymethyl-7,8-dihydropteridine diphosphate from 7,8-dihydroneopterin triphosphate: step 4/4.</text>
</comment>
<dbReference type="GO" id="GO:0003848">
    <property type="term" value="F:2-amino-4-hydroxy-6-hydroxymethyldihydropteridine diphosphokinase activity"/>
    <property type="evidence" value="ECO:0007669"/>
    <property type="project" value="UniProtKB-EC"/>
</dbReference>
<reference evidence="14" key="1">
    <citation type="submission" date="2020-08" db="EMBL/GenBank/DDBJ databases">
        <title>Genomic Encyclopedia of Type Strains, Phase IV (KMG-IV): sequencing the most valuable type-strain genomes for metagenomic binning, comparative biology and taxonomic classification.</title>
        <authorList>
            <person name="Goeker M."/>
        </authorList>
    </citation>
    <scope>NUCLEOTIDE SEQUENCE [LARGE SCALE GENOMIC DNA]</scope>
    <source>
        <strain evidence="14">DSM 105720</strain>
    </source>
</reference>
<dbReference type="AlphaFoldDB" id="A0A840D305"/>
<organism evidence="14 15">
    <name type="scientific">Bacteroides reticulotermitis</name>
    <dbReference type="NCBI Taxonomy" id="1133319"/>
    <lineage>
        <taxon>Bacteria</taxon>
        <taxon>Pseudomonadati</taxon>
        <taxon>Bacteroidota</taxon>
        <taxon>Bacteroidia</taxon>
        <taxon>Bacteroidales</taxon>
        <taxon>Bacteroidaceae</taxon>
        <taxon>Bacteroides</taxon>
    </lineage>
</organism>
<gene>
    <name evidence="14" type="ORF">GGR06_001720</name>
</gene>
<dbReference type="Proteomes" id="UP000560658">
    <property type="component" value="Unassembled WGS sequence"/>
</dbReference>
<evidence type="ECO:0000256" key="6">
    <source>
        <dbReference type="ARBA" id="ARBA00022741"/>
    </source>
</evidence>
<evidence type="ECO:0000256" key="8">
    <source>
        <dbReference type="ARBA" id="ARBA00022840"/>
    </source>
</evidence>
<dbReference type="UniPathway" id="UPA00077">
    <property type="reaction ID" value="UER00155"/>
</dbReference>
<dbReference type="GO" id="GO:0046656">
    <property type="term" value="P:folic acid biosynthetic process"/>
    <property type="evidence" value="ECO:0007669"/>
    <property type="project" value="UniProtKB-KW"/>
</dbReference>
<evidence type="ECO:0000313" key="15">
    <source>
        <dbReference type="Proteomes" id="UP000560658"/>
    </source>
</evidence>
<evidence type="ECO:0000256" key="9">
    <source>
        <dbReference type="ARBA" id="ARBA00022909"/>
    </source>
</evidence>
<evidence type="ECO:0000256" key="12">
    <source>
        <dbReference type="ARBA" id="ARBA00033413"/>
    </source>
</evidence>
<evidence type="ECO:0000256" key="4">
    <source>
        <dbReference type="ARBA" id="ARBA00016218"/>
    </source>
</evidence>
<dbReference type="GO" id="GO:0005524">
    <property type="term" value="F:ATP binding"/>
    <property type="evidence" value="ECO:0007669"/>
    <property type="project" value="UniProtKB-KW"/>
</dbReference>
<name>A0A840D305_9BACE</name>
<dbReference type="GO" id="GO:0016301">
    <property type="term" value="F:kinase activity"/>
    <property type="evidence" value="ECO:0007669"/>
    <property type="project" value="UniProtKB-KW"/>
</dbReference>
<proteinExistence type="inferred from homology"/>
<feature type="domain" description="7,8-dihydro-6-hydroxymethylpterin-pyrophosphokinase" evidence="13">
    <location>
        <begin position="6"/>
        <end position="122"/>
    </location>
</feature>
<evidence type="ECO:0000256" key="5">
    <source>
        <dbReference type="ARBA" id="ARBA00022679"/>
    </source>
</evidence>
<evidence type="ECO:0000313" key="14">
    <source>
        <dbReference type="EMBL" id="MBB4043934.1"/>
    </source>
</evidence>
<evidence type="ECO:0000256" key="2">
    <source>
        <dbReference type="ARBA" id="ARBA00005810"/>
    </source>
</evidence>
<dbReference type="Pfam" id="PF01288">
    <property type="entry name" value="HPPK"/>
    <property type="match status" value="1"/>
</dbReference>
<sequence length="126" mass="14392">MHKCLICIGSNHNRKENLLLAQRKLTDLFPGIHFTSEQETDPLFVKNPAKFSNQLAVFFVDKAEKEVRRSLKAIEAAAGRQPADKQQEKISLDIDLLTYDGRILKPDDLTRAYVVKGLEELKEKQL</sequence>
<dbReference type="PANTHER" id="PTHR43071:SF1">
    <property type="entry name" value="2-AMINO-4-HYDROXY-6-HYDROXYMETHYLDIHYDROPTERIDINE PYROPHOSPHOKINASE"/>
    <property type="match status" value="1"/>
</dbReference>
<evidence type="ECO:0000259" key="13">
    <source>
        <dbReference type="Pfam" id="PF01288"/>
    </source>
</evidence>
<keyword evidence="8" id="KW-0067">ATP-binding</keyword>
<evidence type="ECO:0000256" key="7">
    <source>
        <dbReference type="ARBA" id="ARBA00022777"/>
    </source>
</evidence>
<evidence type="ECO:0000256" key="3">
    <source>
        <dbReference type="ARBA" id="ARBA00013253"/>
    </source>
</evidence>
<evidence type="ECO:0000256" key="11">
    <source>
        <dbReference type="ARBA" id="ARBA00029766"/>
    </source>
</evidence>
<comment type="caution">
    <text evidence="14">The sequence shown here is derived from an EMBL/GenBank/DDBJ whole genome shotgun (WGS) entry which is preliminary data.</text>
</comment>